<gene>
    <name evidence="1" type="ORF">C7B09_15620</name>
</gene>
<organism evidence="1 2">
    <name type="scientific">Escherichia albertii</name>
    <dbReference type="NCBI Taxonomy" id="208962"/>
    <lineage>
        <taxon>Bacteria</taxon>
        <taxon>Pseudomonadati</taxon>
        <taxon>Pseudomonadota</taxon>
        <taxon>Gammaproteobacteria</taxon>
        <taxon>Enterobacterales</taxon>
        <taxon>Enterobacteriaceae</taxon>
        <taxon>Escherichia</taxon>
    </lineage>
</organism>
<keyword evidence="2" id="KW-1185">Reference proteome</keyword>
<sequence length="64" mass="7132">MLLNTGFLPDGAALIRPTNRALFVGRIRRLRRHPALHVAAYPATAIRFISVIYPRSFLPTCSIA</sequence>
<reference evidence="1 2" key="1">
    <citation type="submission" date="2018-03" db="EMBL/GenBank/DDBJ databases">
        <title>Whole Genome Sequencing of Escherichia coli isolates from wildlife.</title>
        <authorList>
            <person name="Whitehouse C.A."/>
            <person name="Lacher D.W."/>
            <person name="Mammel M.K."/>
            <person name="Barnaba T."/>
            <person name="Lorch J.M."/>
        </authorList>
    </citation>
    <scope>NUCLEOTIDE SEQUENCE [LARGE SCALE GENOMIC DNA]</scope>
    <source>
        <strain evidence="1 2">20507-2</strain>
    </source>
</reference>
<name>A0ABX5HF21_ESCAL</name>
<dbReference type="EMBL" id="PYQT01000017">
    <property type="protein sequence ID" value="PSY40791.1"/>
    <property type="molecule type" value="Genomic_DNA"/>
</dbReference>
<comment type="caution">
    <text evidence="1">The sequence shown here is derived from an EMBL/GenBank/DDBJ whole genome shotgun (WGS) entry which is preliminary data.</text>
</comment>
<protein>
    <recommendedName>
        <fullName evidence="3">Mannitol-1-phosphate 5-dehydrogenase</fullName>
    </recommendedName>
</protein>
<evidence type="ECO:0008006" key="3">
    <source>
        <dbReference type="Google" id="ProtNLM"/>
    </source>
</evidence>
<dbReference type="Proteomes" id="UP000240382">
    <property type="component" value="Unassembled WGS sequence"/>
</dbReference>
<evidence type="ECO:0000313" key="1">
    <source>
        <dbReference type="EMBL" id="PSY40791.1"/>
    </source>
</evidence>
<evidence type="ECO:0000313" key="2">
    <source>
        <dbReference type="Proteomes" id="UP000240382"/>
    </source>
</evidence>
<accession>A0ABX5HF21</accession>
<proteinExistence type="predicted"/>